<comment type="subcellular location">
    <subcellularLocation>
        <location evidence="1">Membrane</location>
        <topology evidence="1">Multi-pass membrane protein</topology>
    </subcellularLocation>
</comment>
<dbReference type="EMBL" id="JANEYF010005386">
    <property type="protein sequence ID" value="KAJ8928360.1"/>
    <property type="molecule type" value="Genomic_DNA"/>
</dbReference>
<organism evidence="7 8">
    <name type="scientific">Rhamnusium bicolor</name>
    <dbReference type="NCBI Taxonomy" id="1586634"/>
    <lineage>
        <taxon>Eukaryota</taxon>
        <taxon>Metazoa</taxon>
        <taxon>Ecdysozoa</taxon>
        <taxon>Arthropoda</taxon>
        <taxon>Hexapoda</taxon>
        <taxon>Insecta</taxon>
        <taxon>Pterygota</taxon>
        <taxon>Neoptera</taxon>
        <taxon>Endopterygota</taxon>
        <taxon>Coleoptera</taxon>
        <taxon>Polyphaga</taxon>
        <taxon>Cucujiformia</taxon>
        <taxon>Chrysomeloidea</taxon>
        <taxon>Cerambycidae</taxon>
        <taxon>Lepturinae</taxon>
        <taxon>Rhagiini</taxon>
        <taxon>Rhamnusium</taxon>
    </lineage>
</organism>
<dbReference type="Pfam" id="PF00916">
    <property type="entry name" value="Sulfate_transp"/>
    <property type="match status" value="1"/>
</dbReference>
<dbReference type="GO" id="GO:0055085">
    <property type="term" value="P:transmembrane transport"/>
    <property type="evidence" value="ECO:0007669"/>
    <property type="project" value="InterPro"/>
</dbReference>
<evidence type="ECO:0000256" key="1">
    <source>
        <dbReference type="ARBA" id="ARBA00004141"/>
    </source>
</evidence>
<feature type="transmembrane region" description="Helical" evidence="5">
    <location>
        <begin position="85"/>
        <end position="104"/>
    </location>
</feature>
<evidence type="ECO:0000256" key="2">
    <source>
        <dbReference type="ARBA" id="ARBA00022692"/>
    </source>
</evidence>
<proteinExistence type="predicted"/>
<keyword evidence="3 5" id="KW-1133">Transmembrane helix</keyword>
<dbReference type="Proteomes" id="UP001162156">
    <property type="component" value="Unassembled WGS sequence"/>
</dbReference>
<dbReference type="InterPro" id="IPR011547">
    <property type="entry name" value="SLC26A/SulP_dom"/>
</dbReference>
<keyword evidence="4 5" id="KW-0472">Membrane</keyword>
<keyword evidence="2 5" id="KW-0812">Transmembrane</keyword>
<dbReference type="AlphaFoldDB" id="A0AAV8WNK2"/>
<dbReference type="GO" id="GO:0016020">
    <property type="term" value="C:membrane"/>
    <property type="evidence" value="ECO:0007669"/>
    <property type="project" value="UniProtKB-SubCell"/>
</dbReference>
<dbReference type="InterPro" id="IPR001902">
    <property type="entry name" value="SLC26A/SulP_fam"/>
</dbReference>
<comment type="caution">
    <text evidence="7">The sequence shown here is derived from an EMBL/GenBank/DDBJ whole genome shotgun (WGS) entry which is preliminary data.</text>
</comment>
<dbReference type="PANTHER" id="PTHR11814">
    <property type="entry name" value="SULFATE TRANSPORTER"/>
    <property type="match status" value="1"/>
</dbReference>
<evidence type="ECO:0000313" key="8">
    <source>
        <dbReference type="Proteomes" id="UP001162156"/>
    </source>
</evidence>
<feature type="transmembrane region" description="Helical" evidence="5">
    <location>
        <begin position="133"/>
        <end position="155"/>
    </location>
</feature>
<evidence type="ECO:0000256" key="5">
    <source>
        <dbReference type="SAM" id="Phobius"/>
    </source>
</evidence>
<sequence>MKFISVIDDTPKKSSTKEAIKSIGQWTKRKLANVCTKKTLYKRLPILTWLPTYNLSFAIGDFVAGITVGLTLIPQALAYAGIAGLPTQYGLYGSFLGCFVYIIFGSCKDVAIGPTAIAALLTFQVVDGRGPEYAVLLCFLTGLVQVLMGIFGLAVSQGYFKFIGAQQIGPKGGELKPNKWQVVINKTLWLIGTARNAILVVVCGFIGYALSVNGPPPFQVIGSVPPGLPTFNVPPFGFEENNNGTVVSHTFFEMLSNMGSGIIIVPLIGLLEDVAICKAFCKLFFVSTVPDVDRT</sequence>
<gene>
    <name evidence="7" type="ORF">NQ314_019091</name>
</gene>
<evidence type="ECO:0000256" key="3">
    <source>
        <dbReference type="ARBA" id="ARBA00022989"/>
    </source>
</evidence>
<evidence type="ECO:0000256" key="4">
    <source>
        <dbReference type="ARBA" id="ARBA00023136"/>
    </source>
</evidence>
<feature type="transmembrane region" description="Helical" evidence="5">
    <location>
        <begin position="188"/>
        <end position="210"/>
    </location>
</feature>
<feature type="domain" description="SLC26A/SulP transporter" evidence="6">
    <location>
        <begin position="60"/>
        <end position="154"/>
    </location>
</feature>
<accession>A0AAV8WNK2</accession>
<evidence type="ECO:0000259" key="6">
    <source>
        <dbReference type="Pfam" id="PF00916"/>
    </source>
</evidence>
<feature type="transmembrane region" description="Helical" evidence="5">
    <location>
        <begin position="53"/>
        <end position="73"/>
    </location>
</feature>
<keyword evidence="8" id="KW-1185">Reference proteome</keyword>
<protein>
    <recommendedName>
        <fullName evidence="6">SLC26A/SulP transporter domain-containing protein</fullName>
    </recommendedName>
</protein>
<evidence type="ECO:0000313" key="7">
    <source>
        <dbReference type="EMBL" id="KAJ8928360.1"/>
    </source>
</evidence>
<name>A0AAV8WNK2_9CUCU</name>
<reference evidence="7" key="1">
    <citation type="journal article" date="2023" name="Insect Mol. Biol.">
        <title>Genome sequencing provides insights into the evolution of gene families encoding plant cell wall-degrading enzymes in longhorned beetles.</title>
        <authorList>
            <person name="Shin N.R."/>
            <person name="Okamura Y."/>
            <person name="Kirsch R."/>
            <person name="Pauchet Y."/>
        </authorList>
    </citation>
    <scope>NUCLEOTIDE SEQUENCE</scope>
    <source>
        <strain evidence="7">RBIC_L_NR</strain>
    </source>
</reference>